<dbReference type="InterPro" id="IPR045857">
    <property type="entry name" value="O16G_dom_2"/>
</dbReference>
<dbReference type="PANTHER" id="PTHR10357:SF179">
    <property type="entry name" value="NEUTRAL AND BASIC AMINO ACID TRANSPORT PROTEIN RBAT"/>
    <property type="match status" value="1"/>
</dbReference>
<gene>
    <name evidence="10" type="primary">MAL8</name>
    <name evidence="10" type="ORF">PICST_78743</name>
</gene>
<dbReference type="Proteomes" id="UP000002258">
    <property type="component" value="Chromosome 6"/>
</dbReference>
<dbReference type="EC" id="3.2.1.20" evidence="3"/>
<dbReference type="GO" id="GO:0004574">
    <property type="term" value="F:oligo-1,6-glucosidase activity"/>
    <property type="evidence" value="ECO:0007669"/>
    <property type="project" value="TreeGrafter"/>
</dbReference>
<dbReference type="EMBL" id="CP000500">
    <property type="protein sequence ID" value="ABN67767.1"/>
    <property type="molecule type" value="Genomic_DNA"/>
</dbReference>
<dbReference type="InterPro" id="IPR017853">
    <property type="entry name" value="GH"/>
</dbReference>
<dbReference type="GO" id="GO:0000025">
    <property type="term" value="P:maltose catabolic process"/>
    <property type="evidence" value="ECO:0007669"/>
    <property type="project" value="TreeGrafter"/>
</dbReference>
<dbReference type="Gene3D" id="2.60.40.1180">
    <property type="entry name" value="Golgi alpha-mannosidase II"/>
    <property type="match status" value="1"/>
</dbReference>
<dbReference type="InterPro" id="IPR006047">
    <property type="entry name" value="GH13_cat_dom"/>
</dbReference>
<keyword evidence="4" id="KW-0378">Hydrolase</keyword>
<dbReference type="SMART" id="SM00642">
    <property type="entry name" value="Aamy"/>
    <property type="match status" value="1"/>
</dbReference>
<evidence type="ECO:0000313" key="11">
    <source>
        <dbReference type="Proteomes" id="UP000002258"/>
    </source>
</evidence>
<dbReference type="PANTHER" id="PTHR10357">
    <property type="entry name" value="ALPHA-AMYLASE FAMILY MEMBER"/>
    <property type="match status" value="1"/>
</dbReference>
<dbReference type="Pfam" id="PF00128">
    <property type="entry name" value="Alpha-amylase"/>
    <property type="match status" value="1"/>
</dbReference>
<dbReference type="SUPFAM" id="SSF51445">
    <property type="entry name" value="(Trans)glycosidases"/>
    <property type="match status" value="1"/>
</dbReference>
<evidence type="ECO:0000256" key="1">
    <source>
        <dbReference type="ARBA" id="ARBA00001657"/>
    </source>
</evidence>
<evidence type="ECO:0000256" key="2">
    <source>
        <dbReference type="ARBA" id="ARBA00008061"/>
    </source>
</evidence>
<organism evidence="10 11">
    <name type="scientific">Scheffersomyces stipitis (strain ATCC 58785 / CBS 6054 / NBRC 10063 / NRRL Y-11545)</name>
    <name type="common">Yeast</name>
    <name type="synonym">Pichia stipitis</name>
    <dbReference type="NCBI Taxonomy" id="322104"/>
    <lineage>
        <taxon>Eukaryota</taxon>
        <taxon>Fungi</taxon>
        <taxon>Dikarya</taxon>
        <taxon>Ascomycota</taxon>
        <taxon>Saccharomycotina</taxon>
        <taxon>Pichiomycetes</taxon>
        <taxon>Debaryomycetaceae</taxon>
        <taxon>Scheffersomyces</taxon>
    </lineage>
</organism>
<dbReference type="STRING" id="322104.A3LXA2"/>
<dbReference type="GeneID" id="4840011"/>
<evidence type="ECO:0000256" key="5">
    <source>
        <dbReference type="ARBA" id="ARBA00023295"/>
    </source>
</evidence>
<dbReference type="AlphaFoldDB" id="A3LXA2"/>
<dbReference type="Gene3D" id="3.20.20.80">
    <property type="entry name" value="Glycosidases"/>
    <property type="match status" value="1"/>
</dbReference>
<dbReference type="RefSeq" id="XP_001385796.1">
    <property type="nucleotide sequence ID" value="XM_001385759.1"/>
</dbReference>
<sequence>MTVAHKWWKNSTVYQIWPASYKDSNGDGVGDIPGIISTLDYLKDLGVDVIWCSPMYDSPQDDMGYDISDYEKVYAKYGSDEDMQALIDETHKRGMKLILDLVINHTSSEHAWFKESRSSKTNPKRDWYIWKPPKYDAEGNRQPPNNWGSYFSGSAWEYDEVTDEYYLRLFARTQPDLNWENDEVRETVYKSAMKFWLDKGVDGFRIDTAGLYSKDQSFPDAPISFPDLEYQPSHKYAHNGPRIHEFHKEMFSKVTGNYDAMTVGEVGHCSREEALKYVSAKEQEMNMLFLFNVVEVGCDDSDRFRYKGWKLTDFKKALEGQCTFIEGSDAWSTVFIENHDQPRSVTRFGSTKYRNESAKLLSLLQTTLTGTLFIYQGQEIAMENLPRDWSVEEYKDINTINYFKEFKNKYGNDADYKEKEEKLMDVVNLMARDHSRSPVQWDSSAHGGFTTGTPWTKVNDNYPTVNVASQIQDPNSILNFWKKSVQIRKRYQDLLVFGKFEILDFDNERVFTYVKKDHNSESPKAYVVLNFSSDSVKFEKLLDGNFELVHSNIADVEESTLSPYEGRLYIVD</sequence>
<keyword evidence="6" id="KW-0462">Maltose metabolism</keyword>
<dbReference type="GO" id="GO:0005987">
    <property type="term" value="P:sucrose catabolic process"/>
    <property type="evidence" value="ECO:0007669"/>
    <property type="project" value="TreeGrafter"/>
</dbReference>
<dbReference type="GO" id="GO:0004558">
    <property type="term" value="F:alpha-1,4-glucosidase activity"/>
    <property type="evidence" value="ECO:0007669"/>
    <property type="project" value="UniProtKB-EC"/>
</dbReference>
<dbReference type="OrthoDB" id="1740265at2759"/>
<comment type="catalytic activity">
    <reaction evidence="1">
        <text>Hydrolysis of terminal, non-reducing (1-&gt;4)-linked alpha-D-glucose residues with release of alpha-D-glucose.</text>
        <dbReference type="EC" id="3.2.1.20"/>
    </reaction>
</comment>
<dbReference type="SUPFAM" id="SSF51011">
    <property type="entry name" value="Glycosyl hydrolase domain"/>
    <property type="match status" value="1"/>
</dbReference>
<dbReference type="InParanoid" id="A3LXA2"/>
<reference evidence="10 11" key="1">
    <citation type="journal article" date="2007" name="Nat. Biotechnol.">
        <title>Genome sequence of the lignocellulose-bioconverting and xylose-fermenting yeast Pichia stipitis.</title>
        <authorList>
            <person name="Jeffries T.W."/>
            <person name="Grigoriev I.V."/>
            <person name="Grimwood J."/>
            <person name="Laplaza J.M."/>
            <person name="Aerts A."/>
            <person name="Salamov A."/>
            <person name="Schmutz J."/>
            <person name="Lindquist E."/>
            <person name="Dehal P."/>
            <person name="Shapiro H."/>
            <person name="Jin Y.S."/>
            <person name="Passoth V."/>
            <person name="Richardson P.M."/>
        </authorList>
    </citation>
    <scope>NUCLEOTIDE SEQUENCE [LARGE SCALE GENOMIC DNA]</scope>
    <source>
        <strain evidence="11">ATCC 58785 / CBS 6054 / NBRC 10063 / NRRL Y-11545</strain>
    </source>
</reference>
<feature type="domain" description="Glycosyl hydrolase family 13 catalytic" evidence="9">
    <location>
        <begin position="15"/>
        <end position="436"/>
    </location>
</feature>
<dbReference type="Gene3D" id="3.90.400.10">
    <property type="entry name" value="Oligo-1,6-glucosidase, Domain 2"/>
    <property type="match status" value="1"/>
</dbReference>
<keyword evidence="11" id="KW-1185">Reference proteome</keyword>
<evidence type="ECO:0000256" key="4">
    <source>
        <dbReference type="ARBA" id="ARBA00022801"/>
    </source>
</evidence>
<dbReference type="KEGG" id="pic:PICST_78743"/>
<evidence type="ECO:0000313" key="10">
    <source>
        <dbReference type="EMBL" id="ABN67767.1"/>
    </source>
</evidence>
<protein>
    <recommendedName>
        <fullName evidence="8">Alpha-glucosidase</fullName>
        <ecNumber evidence="3">3.2.1.20</ecNumber>
    </recommendedName>
    <alternativeName>
        <fullName evidence="7">Maltase</fullName>
    </alternativeName>
</protein>
<dbReference type="CDD" id="cd11333">
    <property type="entry name" value="AmyAc_SI_OligoGlu_DGase"/>
    <property type="match status" value="1"/>
</dbReference>
<dbReference type="GO" id="GO:0004556">
    <property type="term" value="F:alpha-amylase activity"/>
    <property type="evidence" value="ECO:0007669"/>
    <property type="project" value="TreeGrafter"/>
</dbReference>
<accession>A3LXA2</accession>
<dbReference type="HOGENOM" id="CLU_006462_1_2_1"/>
<keyword evidence="5" id="KW-0326">Glycosidase</keyword>
<dbReference type="GO" id="GO:0033934">
    <property type="term" value="F:glucan 1,4-alpha-maltotriohydrolase activity"/>
    <property type="evidence" value="ECO:0007669"/>
    <property type="project" value="TreeGrafter"/>
</dbReference>
<evidence type="ECO:0000256" key="6">
    <source>
        <dbReference type="ARBA" id="ARBA00026248"/>
    </source>
</evidence>
<dbReference type="GO" id="GO:0004575">
    <property type="term" value="F:sucrose alpha-glucosidase activity"/>
    <property type="evidence" value="ECO:0007669"/>
    <property type="project" value="TreeGrafter"/>
</dbReference>
<dbReference type="FunFam" id="3.20.20.80:FF:000087">
    <property type="entry name" value="Oligo-1,6-glucosidase IMA1"/>
    <property type="match status" value="1"/>
</dbReference>
<dbReference type="FunCoup" id="A3LXA2">
    <property type="interactions" value="931"/>
</dbReference>
<evidence type="ECO:0000256" key="8">
    <source>
        <dbReference type="ARBA" id="ARBA00073730"/>
    </source>
</evidence>
<evidence type="ECO:0000259" key="9">
    <source>
        <dbReference type="SMART" id="SM00642"/>
    </source>
</evidence>
<proteinExistence type="inferred from homology"/>
<dbReference type="eggNOG" id="KOG0471">
    <property type="taxonomic scope" value="Eukaryota"/>
</dbReference>
<evidence type="ECO:0000256" key="7">
    <source>
        <dbReference type="ARBA" id="ARBA00041343"/>
    </source>
</evidence>
<dbReference type="InterPro" id="IPR013780">
    <property type="entry name" value="Glyco_hydro_b"/>
</dbReference>
<name>A3LXA2_PICST</name>
<dbReference type="FunFam" id="3.20.20.80:FF:000064">
    <property type="entry name" value="Oligo-1,6-glucosidase"/>
    <property type="match status" value="1"/>
</dbReference>
<dbReference type="OMA" id="MNNHDVP"/>
<evidence type="ECO:0000256" key="3">
    <source>
        <dbReference type="ARBA" id="ARBA00012741"/>
    </source>
</evidence>
<comment type="similarity">
    <text evidence="2">Belongs to the glycosyl hydrolase 13 family.</text>
</comment>
<dbReference type="FunFam" id="3.90.400.10:FF:000003">
    <property type="entry name" value="Probable alpha-glucosidase (Maltase)"/>
    <property type="match status" value="1"/>
</dbReference>